<dbReference type="InterPro" id="IPR001421">
    <property type="entry name" value="ATP8_metazoa"/>
</dbReference>
<reference evidence="15" key="1">
    <citation type="journal article" date="2013" name="BMC Res. Notes">
        <title>Phylogeny and chronology of the major lineages of New World hystricognath rodents: insights on the biogeography of the Eocene/Oligocene arrival of mammals in South America.</title>
        <authorList>
            <person name="Voloch C.M."/>
            <person name="Vilela J.F."/>
            <person name="Loss-Oliveira L."/>
            <person name="Schrago C.G."/>
        </authorList>
    </citation>
    <scope>NUCLEOTIDE SEQUENCE</scope>
</reference>
<evidence type="ECO:0000256" key="14">
    <source>
        <dbReference type="SAM" id="Phobius"/>
    </source>
</evidence>
<evidence type="ECO:0000256" key="13">
    <source>
        <dbReference type="RuleBase" id="RU003661"/>
    </source>
</evidence>
<keyword evidence="5 13" id="KW-0812">Transmembrane</keyword>
<dbReference type="AlphaFoldDB" id="M9NWV7"/>
<dbReference type="Ensembl" id="ENSCLAT00000000021.1">
    <property type="protein sequence ID" value="ENSCLAP00000000005.1"/>
    <property type="gene ID" value="ENSCLAG00000000021.1"/>
</dbReference>
<evidence type="ECO:0000256" key="2">
    <source>
        <dbReference type="ARBA" id="ARBA00008892"/>
    </source>
</evidence>
<dbReference type="GO" id="GO:0015078">
    <property type="term" value="F:proton transmembrane transporter activity"/>
    <property type="evidence" value="ECO:0007669"/>
    <property type="project" value="InterPro"/>
</dbReference>
<evidence type="ECO:0000256" key="7">
    <source>
        <dbReference type="ARBA" id="ARBA00022989"/>
    </source>
</evidence>
<evidence type="ECO:0000256" key="9">
    <source>
        <dbReference type="ARBA" id="ARBA00023065"/>
    </source>
</evidence>
<evidence type="ECO:0000256" key="10">
    <source>
        <dbReference type="ARBA" id="ARBA00023128"/>
    </source>
</evidence>
<dbReference type="GeneID" id="15822228"/>
<dbReference type="GeneTree" id="ENSGT00390000008771"/>
<sequence length="67" mass="8095">MPQLNTATWFITILSMLISLFIIFQLKISTYSYNPNPQTLPLKYKKQEMPWEKKWTKTYLPLLPHQH</sequence>
<gene>
    <name evidence="15 16" type="primary">ATP8</name>
</gene>
<evidence type="ECO:0000256" key="11">
    <source>
        <dbReference type="ARBA" id="ARBA00023136"/>
    </source>
</evidence>
<reference evidence="16" key="2">
    <citation type="submission" date="2025-05" db="UniProtKB">
        <authorList>
            <consortium name="Ensembl"/>
        </authorList>
    </citation>
    <scope>IDENTIFICATION</scope>
</reference>
<keyword evidence="4 13" id="KW-0138">CF(0)</keyword>
<evidence type="ECO:0000313" key="16">
    <source>
        <dbReference type="Ensembl" id="ENSCLAP00000000005.1"/>
    </source>
</evidence>
<protein>
    <recommendedName>
        <fullName evidence="13">ATP synthase complex subunit 8</fullName>
    </recommendedName>
</protein>
<evidence type="ECO:0000256" key="5">
    <source>
        <dbReference type="ARBA" id="ARBA00022692"/>
    </source>
</evidence>
<keyword evidence="7 14" id="KW-1133">Transmembrane helix</keyword>
<evidence type="ECO:0000256" key="3">
    <source>
        <dbReference type="ARBA" id="ARBA00022448"/>
    </source>
</evidence>
<keyword evidence="8" id="KW-0007">Acetylation</keyword>
<accession>M9NWV7</accession>
<evidence type="ECO:0000256" key="12">
    <source>
        <dbReference type="ARBA" id="ARBA00023310"/>
    </source>
</evidence>
<evidence type="ECO:0000256" key="8">
    <source>
        <dbReference type="ARBA" id="ARBA00022990"/>
    </source>
</evidence>
<organism evidence="15">
    <name type="scientific">Chinchilla lanigera</name>
    <name type="common">Long-tailed chinchilla</name>
    <name type="synonym">Chinchilla villidera</name>
    <dbReference type="NCBI Taxonomy" id="34839"/>
    <lineage>
        <taxon>Eukaryota</taxon>
        <taxon>Metazoa</taxon>
        <taxon>Chordata</taxon>
        <taxon>Craniata</taxon>
        <taxon>Vertebrata</taxon>
        <taxon>Euteleostomi</taxon>
        <taxon>Mammalia</taxon>
        <taxon>Eutheria</taxon>
        <taxon>Euarchontoglires</taxon>
        <taxon>Glires</taxon>
        <taxon>Rodentia</taxon>
        <taxon>Hystricomorpha</taxon>
        <taxon>Chinchillidae</taxon>
        <taxon>Chinchilla</taxon>
    </lineage>
</organism>
<dbReference type="EMBL" id="JX312692">
    <property type="protein sequence ID" value="AFQ55781.1"/>
    <property type="molecule type" value="Genomic_DNA"/>
</dbReference>
<dbReference type="OMA" id="LDTSTWF"/>
<feature type="transmembrane region" description="Helical" evidence="14">
    <location>
        <begin position="6"/>
        <end position="24"/>
    </location>
</feature>
<name>M9NWV7_CHILA</name>
<dbReference type="OrthoDB" id="9835073at2759"/>
<dbReference type="RefSeq" id="YP_008080749.1">
    <property type="nucleotide sequence ID" value="NC_021386.1"/>
</dbReference>
<keyword evidence="3 13" id="KW-0813">Transport</keyword>
<keyword evidence="11 14" id="KW-0472">Membrane</keyword>
<comment type="similarity">
    <text evidence="2 13">Belongs to the ATPase protein 8 family.</text>
</comment>
<keyword evidence="10 13" id="KW-0496">Mitochondrion</keyword>
<dbReference type="Proteomes" id="UP000694398">
    <property type="component" value="Unassembled WGS sequence"/>
</dbReference>
<proteinExistence type="inferred from homology"/>
<keyword evidence="12" id="KW-0066">ATP synthesis</keyword>
<evidence type="ECO:0000313" key="15">
    <source>
        <dbReference type="EMBL" id="AFQ55781.1"/>
    </source>
</evidence>
<evidence type="ECO:0000256" key="6">
    <source>
        <dbReference type="ARBA" id="ARBA00022781"/>
    </source>
</evidence>
<keyword evidence="6 13" id="KW-0375">Hydrogen ion transport</keyword>
<keyword evidence="9 13" id="KW-0406">Ion transport</keyword>
<dbReference type="PANTHER" id="PTHR13722">
    <property type="entry name" value="ATP SYNTHASE PROTEIN 8"/>
    <property type="match status" value="1"/>
</dbReference>
<evidence type="ECO:0000256" key="4">
    <source>
        <dbReference type="ARBA" id="ARBA00022547"/>
    </source>
</evidence>
<dbReference type="InterPro" id="IPR039017">
    <property type="entry name" value="ATP8_mammal"/>
</dbReference>
<dbReference type="PANTHER" id="PTHR13722:SF0">
    <property type="entry name" value="ATP SYNTHASE PROTEIN 8"/>
    <property type="match status" value="1"/>
</dbReference>
<dbReference type="CTD" id="4509"/>
<dbReference type="GO" id="GO:0045259">
    <property type="term" value="C:proton-transporting ATP synthase complex"/>
    <property type="evidence" value="ECO:0007669"/>
    <property type="project" value="UniProtKB-KW"/>
</dbReference>
<keyword evidence="17" id="KW-1185">Reference proteome</keyword>
<geneLocation type="mitochondrion" evidence="15 16"/>
<evidence type="ECO:0000256" key="1">
    <source>
        <dbReference type="ARBA" id="ARBA00004304"/>
    </source>
</evidence>
<comment type="subcellular location">
    <subcellularLocation>
        <location evidence="1 13">Mitochondrion membrane</location>
        <topology evidence="1 13">Single-pass membrane protein</topology>
    </subcellularLocation>
</comment>
<dbReference type="GO" id="GO:0031966">
    <property type="term" value="C:mitochondrial membrane"/>
    <property type="evidence" value="ECO:0007669"/>
    <property type="project" value="UniProtKB-SubCell"/>
</dbReference>
<dbReference type="Pfam" id="PF00895">
    <property type="entry name" value="ATP-synt_8"/>
    <property type="match status" value="1"/>
</dbReference>
<dbReference type="GO" id="GO:0015986">
    <property type="term" value="P:proton motive force-driven ATP synthesis"/>
    <property type="evidence" value="ECO:0007669"/>
    <property type="project" value="InterPro"/>
</dbReference>
<evidence type="ECO:0000313" key="17">
    <source>
        <dbReference type="Proteomes" id="UP000694398"/>
    </source>
</evidence>